<evidence type="ECO:0000313" key="2">
    <source>
        <dbReference type="Proteomes" id="UP000827976"/>
    </source>
</evidence>
<dbReference type="Proteomes" id="UP000827976">
    <property type="component" value="Chromosome 16"/>
</dbReference>
<dbReference type="EMBL" id="CM037026">
    <property type="protein sequence ID" value="KAH7660103.1"/>
    <property type="molecule type" value="Genomic_DNA"/>
</dbReference>
<name>A0ACB7UIM9_DIOAL</name>
<keyword evidence="1" id="KW-0378">Hydrolase</keyword>
<reference evidence="2" key="1">
    <citation type="journal article" date="2022" name="Nat. Commun.">
        <title>Chromosome evolution and the genetic basis of agronomically important traits in greater yam.</title>
        <authorList>
            <person name="Bredeson J.V."/>
            <person name="Lyons J.B."/>
            <person name="Oniyinde I.O."/>
            <person name="Okereke N.R."/>
            <person name="Kolade O."/>
            <person name="Nnabue I."/>
            <person name="Nwadili C.O."/>
            <person name="Hribova E."/>
            <person name="Parker M."/>
            <person name="Nwogha J."/>
            <person name="Shu S."/>
            <person name="Carlson J."/>
            <person name="Kariba R."/>
            <person name="Muthemba S."/>
            <person name="Knop K."/>
            <person name="Barton G.J."/>
            <person name="Sherwood A.V."/>
            <person name="Lopez-Montes A."/>
            <person name="Asiedu R."/>
            <person name="Jamnadass R."/>
            <person name="Muchugi A."/>
            <person name="Goodstein D."/>
            <person name="Egesi C.N."/>
            <person name="Featherston J."/>
            <person name="Asfaw A."/>
            <person name="Simpson G.G."/>
            <person name="Dolezel J."/>
            <person name="Hendre P.S."/>
            <person name="Van Deynze A."/>
            <person name="Kumar P.L."/>
            <person name="Obidiegwu J.E."/>
            <person name="Bhattacharjee R."/>
            <person name="Rokhsar D.S."/>
        </authorList>
    </citation>
    <scope>NUCLEOTIDE SEQUENCE [LARGE SCALE GENOMIC DNA]</scope>
    <source>
        <strain evidence="2">cv. TDa95/00328</strain>
    </source>
</reference>
<organism evidence="1 2">
    <name type="scientific">Dioscorea alata</name>
    <name type="common">Purple yam</name>
    <dbReference type="NCBI Taxonomy" id="55571"/>
    <lineage>
        <taxon>Eukaryota</taxon>
        <taxon>Viridiplantae</taxon>
        <taxon>Streptophyta</taxon>
        <taxon>Embryophyta</taxon>
        <taxon>Tracheophyta</taxon>
        <taxon>Spermatophyta</taxon>
        <taxon>Magnoliopsida</taxon>
        <taxon>Liliopsida</taxon>
        <taxon>Dioscoreales</taxon>
        <taxon>Dioscoreaceae</taxon>
        <taxon>Dioscorea</taxon>
    </lineage>
</organism>
<evidence type="ECO:0000313" key="1">
    <source>
        <dbReference type="EMBL" id="KAH7660103.1"/>
    </source>
</evidence>
<keyword evidence="2" id="KW-1185">Reference proteome</keyword>
<gene>
    <name evidence="1" type="ORF">IHE45_16G077200</name>
</gene>
<protein>
    <submittedName>
        <fullName evidence="1">P-loop containing nucleoside triphosphate hydrolase protein</fullName>
    </submittedName>
</protein>
<comment type="caution">
    <text evidence="1">The sequence shown here is derived from an EMBL/GenBank/DDBJ whole genome shotgun (WGS) entry which is preliminary data.</text>
</comment>
<accession>A0ACB7UIM9</accession>
<proteinExistence type="predicted"/>
<sequence length="1052" mass="119885">MAMILDAFAETLVDRLANVIEEKAIMVCGVKTELQKLRQRMVDIRNVLKDAEKRRIQDETVKGWVDKLKDVMYDADDIIDLCKIQGAGLLQDDHSPPKSSSCPRVRCDFHLFSCFRGVRFRCEIAKKIKNLNVKLQEISVDKVYFGLIASSKSSDASYPMNEASYRQSSSLPELDVVGWDIKDATKSLVELLVTQHKQQCRLFAIVGMGGIGKTTLAQQIYNDPKINDAFVLRSWICVSKSFASRTDLLKEIIRKTGGKYEECTTISELEILLYNILHGKSLFLVLDDVWDANVWIDSIKNPIEISTTKCRVLITTRDKSIAENMRATYIHNVNKLPLDSGWELLCKNVFTSNDKKDMQRMKDIGMKIVEKCDGLPVAIKTIAGVLVTKGHNKREWENVLNSDAWTITGLPEELPGALYLSYEALPSALKNCFLYCALYPLGRELSRNDLVCHWIAEGYIEAKGNSSMEDVAKSYYMELICRSFLQPDPDVVDMSICTIHDLMRALAKFFAGDESFLGDPQEEQRTKSMKKVRSLTVISNRESVSILHLDCLRSLRLWTPPSLNTQVIGNLKHLRLLFLNGDKIENIPDSIGDLVHLRLLDLEHTCIHNLPNSLGNLINLQFLLLNDCKSLHILPKSKTKLYNLRWLRVEDTPLNYVPKGIGKLEHLHHVKGLIIGNSGDDGEEGCNLEELQMLEKLSHLSIRNLEKSSSKSSLVLSSKIHLGELWLCCTPNYIDGHIQQQEMDKIVQVFDELCPSPSLEDLTIGYFFGGRYPKWMSSTSINAALPELIYLKLVNCSNCLHLPQLGQLPQLKYLMIEGATAIVSIGPEFLGNYNGEPTEIVFPKLEILLFYNMSNWEEWSLISGEEEDNEPEYSKPLMFFPHLNRIVIEGCPKLKALPSGLNRVNLPQLFIRDAHSLSRVSHLPVLKELEVDNCPMLEYVEKLDSLQSLKVIDYEEDNTSLSQWLISFLQQREEKPHDDLFQLHLECSAQALKGCLQGRPHWSFIQQVPRFIGYAEDQRLYMKYTKEPYYYESNITGMLFILFLMISLLVLK</sequence>